<sequence length="122" mass="12701">MTFRSALAALLLLAGPAFADQPVKTADEIKALVAERYGVEVLRVVETAPEDGPAAYRVTVMLPGQAGNAAFLVSTLLVDAATGGLLSAFRHEAAGYSLSDAPQLDPNRSTGNPAAARGHVWR</sequence>
<name>A0A2S2CQL3_9PROT</name>
<feature type="chain" id="PRO_5015417036" description="PepSY domain-containing protein" evidence="2">
    <location>
        <begin position="20"/>
        <end position="122"/>
    </location>
</feature>
<accession>A0A2S2CQL3</accession>
<gene>
    <name evidence="3" type="ORF">DEW08_11365</name>
</gene>
<dbReference type="OrthoDB" id="7307895at2"/>
<dbReference type="AlphaFoldDB" id="A0A2S2CQL3"/>
<feature type="region of interest" description="Disordered" evidence="1">
    <location>
        <begin position="100"/>
        <end position="122"/>
    </location>
</feature>
<feature type="signal peptide" evidence="2">
    <location>
        <begin position="1"/>
        <end position="19"/>
    </location>
</feature>
<evidence type="ECO:0000313" key="4">
    <source>
        <dbReference type="Proteomes" id="UP000245629"/>
    </source>
</evidence>
<evidence type="ECO:0008006" key="5">
    <source>
        <dbReference type="Google" id="ProtNLM"/>
    </source>
</evidence>
<dbReference type="RefSeq" id="WP_109327205.1">
    <property type="nucleotide sequence ID" value="NZ_CP029353.1"/>
</dbReference>
<protein>
    <recommendedName>
        <fullName evidence="5">PepSY domain-containing protein</fullName>
    </recommendedName>
</protein>
<evidence type="ECO:0000256" key="2">
    <source>
        <dbReference type="SAM" id="SignalP"/>
    </source>
</evidence>
<keyword evidence="2" id="KW-0732">Signal</keyword>
<dbReference type="EMBL" id="CP029353">
    <property type="protein sequence ID" value="AWK86758.1"/>
    <property type="molecule type" value="Genomic_DNA"/>
</dbReference>
<proteinExistence type="predicted"/>
<reference evidence="4" key="1">
    <citation type="submission" date="2018-05" db="EMBL/GenBank/DDBJ databases">
        <title>Azospirillum thermophila sp. nov., a novel isolated from hot spring.</title>
        <authorList>
            <person name="Zhao Z."/>
        </authorList>
    </citation>
    <scope>NUCLEOTIDE SEQUENCE [LARGE SCALE GENOMIC DNA]</scope>
    <source>
        <strain evidence="4">CFH 70021</strain>
    </source>
</reference>
<dbReference type="Proteomes" id="UP000245629">
    <property type="component" value="Chromosome 2"/>
</dbReference>
<evidence type="ECO:0000256" key="1">
    <source>
        <dbReference type="SAM" id="MobiDB-lite"/>
    </source>
</evidence>
<dbReference type="KEGG" id="azz:DEW08_11365"/>
<organism evidence="3 4">
    <name type="scientific">Azospirillum thermophilum</name>
    <dbReference type="NCBI Taxonomy" id="2202148"/>
    <lineage>
        <taxon>Bacteria</taxon>
        <taxon>Pseudomonadati</taxon>
        <taxon>Pseudomonadota</taxon>
        <taxon>Alphaproteobacteria</taxon>
        <taxon>Rhodospirillales</taxon>
        <taxon>Azospirillaceae</taxon>
        <taxon>Azospirillum</taxon>
    </lineage>
</organism>
<keyword evidence="4" id="KW-1185">Reference proteome</keyword>
<evidence type="ECO:0000313" key="3">
    <source>
        <dbReference type="EMBL" id="AWK86758.1"/>
    </source>
</evidence>